<dbReference type="InterPro" id="IPR001810">
    <property type="entry name" value="F-box_dom"/>
</dbReference>
<dbReference type="Gramene" id="EOY30600">
    <property type="protein sequence ID" value="EOY30600"/>
    <property type="gene ID" value="TCM_037752"/>
</dbReference>
<dbReference type="STRING" id="3641.A0A061GL54"/>
<dbReference type="SUPFAM" id="SSF81383">
    <property type="entry name" value="F-box domain"/>
    <property type="match status" value="1"/>
</dbReference>
<keyword evidence="3" id="KW-1185">Reference proteome</keyword>
<dbReference type="Gene3D" id="1.20.1280.50">
    <property type="match status" value="1"/>
</dbReference>
<proteinExistence type="predicted"/>
<dbReference type="InterPro" id="IPR036047">
    <property type="entry name" value="F-box-like_dom_sf"/>
</dbReference>
<evidence type="ECO:0000313" key="2">
    <source>
        <dbReference type="EMBL" id="EOY30600.1"/>
    </source>
</evidence>
<reference evidence="2 3" key="1">
    <citation type="journal article" date="2013" name="Genome Biol.">
        <title>The genome sequence of the most widely cultivated cacao type and its use to identify candidate genes regulating pod color.</title>
        <authorList>
            <person name="Motamayor J.C."/>
            <person name="Mockaitis K."/>
            <person name="Schmutz J."/>
            <person name="Haiminen N."/>
            <person name="Iii D.L."/>
            <person name="Cornejo O."/>
            <person name="Findley S.D."/>
            <person name="Zheng P."/>
            <person name="Utro F."/>
            <person name="Royaert S."/>
            <person name="Saski C."/>
            <person name="Jenkins J."/>
            <person name="Podicheti R."/>
            <person name="Zhao M."/>
            <person name="Scheffler B.E."/>
            <person name="Stack J.C."/>
            <person name="Feltus F.A."/>
            <person name="Mustiga G.M."/>
            <person name="Amores F."/>
            <person name="Phillips W."/>
            <person name="Marelli J.P."/>
            <person name="May G.D."/>
            <person name="Shapiro H."/>
            <person name="Ma J."/>
            <person name="Bustamante C.D."/>
            <person name="Schnell R.J."/>
            <person name="Main D."/>
            <person name="Gilbert D."/>
            <person name="Parida L."/>
            <person name="Kuhn D.N."/>
        </authorList>
    </citation>
    <scope>NUCLEOTIDE SEQUENCE [LARGE SCALE GENOMIC DNA]</scope>
    <source>
        <strain evidence="3">cv. Matina 1-6</strain>
    </source>
</reference>
<dbReference type="AlphaFoldDB" id="A0A061GL54"/>
<name>A0A061GL54_THECC</name>
<dbReference type="HOGENOM" id="CLU_1828834_0_0_1"/>
<feature type="domain" description="F-box" evidence="1">
    <location>
        <begin position="20"/>
        <end position="68"/>
    </location>
</feature>
<organism evidence="2 3">
    <name type="scientific">Theobroma cacao</name>
    <name type="common">Cacao</name>
    <name type="synonym">Cocoa</name>
    <dbReference type="NCBI Taxonomy" id="3641"/>
    <lineage>
        <taxon>Eukaryota</taxon>
        <taxon>Viridiplantae</taxon>
        <taxon>Streptophyta</taxon>
        <taxon>Embryophyta</taxon>
        <taxon>Tracheophyta</taxon>
        <taxon>Spermatophyta</taxon>
        <taxon>Magnoliopsida</taxon>
        <taxon>eudicotyledons</taxon>
        <taxon>Gunneridae</taxon>
        <taxon>Pentapetalae</taxon>
        <taxon>rosids</taxon>
        <taxon>malvids</taxon>
        <taxon>Malvales</taxon>
        <taxon>Malvaceae</taxon>
        <taxon>Byttnerioideae</taxon>
        <taxon>Theobroma</taxon>
    </lineage>
</organism>
<evidence type="ECO:0000259" key="1">
    <source>
        <dbReference type="PROSITE" id="PS50181"/>
    </source>
</evidence>
<gene>
    <name evidence="2" type="ORF">TCM_037752</name>
</gene>
<dbReference type="Proteomes" id="UP000026915">
    <property type="component" value="Chromosome 9"/>
</dbReference>
<accession>A0A061GL54</accession>
<dbReference type="InParanoid" id="A0A061GL54"/>
<protein>
    <submittedName>
        <fullName evidence="2">Transferases, transferring glycosyl groups, putative isoform 1</fullName>
    </submittedName>
</protein>
<dbReference type="GO" id="GO:0016740">
    <property type="term" value="F:transferase activity"/>
    <property type="evidence" value="ECO:0007669"/>
    <property type="project" value="UniProtKB-KW"/>
</dbReference>
<sequence length="141" mass="16082">MENSQRSHTFPLEDRRADALGNLKSLPDELICTILDYVTPRDIARLACVISFCVMYIFCNEEQLWMSLCLKKVNDPLQYKVSWKKTALHLENLPNEYVEYCRKPLQFGYSVCDGLFSGFTMMGGLSSVVPPRDASGLTEML</sequence>
<dbReference type="eggNOG" id="KOG2130">
    <property type="taxonomic scope" value="Eukaryota"/>
</dbReference>
<dbReference type="Pfam" id="PF12937">
    <property type="entry name" value="F-box-like"/>
    <property type="match status" value="1"/>
</dbReference>
<evidence type="ECO:0000313" key="3">
    <source>
        <dbReference type="Proteomes" id="UP000026915"/>
    </source>
</evidence>
<dbReference type="PROSITE" id="PS50181">
    <property type="entry name" value="FBOX"/>
    <property type="match status" value="1"/>
</dbReference>
<dbReference type="EMBL" id="CM001887">
    <property type="protein sequence ID" value="EOY30600.1"/>
    <property type="molecule type" value="Genomic_DNA"/>
</dbReference>
<keyword evidence="2" id="KW-0808">Transferase</keyword>